<reference evidence="14" key="1">
    <citation type="journal article" date="2019" name="Int. J. Syst. Evol. Microbiol.">
        <title>The Global Catalogue of Microorganisms (GCM) 10K type strain sequencing project: providing services to taxonomists for standard genome sequencing and annotation.</title>
        <authorList>
            <consortium name="The Broad Institute Genomics Platform"/>
            <consortium name="The Broad Institute Genome Sequencing Center for Infectious Disease"/>
            <person name="Wu L."/>
            <person name="Ma J."/>
        </authorList>
    </citation>
    <scope>NUCLEOTIDE SEQUENCE [LARGE SCALE GENOMIC DNA]</scope>
    <source>
        <strain evidence="14">JCM 19134</strain>
    </source>
</reference>
<evidence type="ECO:0000313" key="13">
    <source>
        <dbReference type="EMBL" id="GAA4950486.1"/>
    </source>
</evidence>
<dbReference type="PANTHER" id="PTHR30040:SF2">
    <property type="entry name" value="FAD:PROTEIN FMN TRANSFERASE"/>
    <property type="match status" value="1"/>
</dbReference>
<protein>
    <recommendedName>
        <fullName evidence="3 11">FAD:protein FMN transferase</fullName>
        <ecNumber evidence="2 11">2.7.1.180</ecNumber>
    </recommendedName>
    <alternativeName>
        <fullName evidence="9 11">Flavin transferase</fullName>
    </alternativeName>
</protein>
<feature type="binding site" evidence="12">
    <location>
        <position position="183"/>
    </location>
    <ligand>
        <name>Mg(2+)</name>
        <dbReference type="ChEBI" id="CHEBI:18420"/>
    </ligand>
</feature>
<evidence type="ECO:0000256" key="2">
    <source>
        <dbReference type="ARBA" id="ARBA00011955"/>
    </source>
</evidence>
<evidence type="ECO:0000256" key="5">
    <source>
        <dbReference type="ARBA" id="ARBA00022679"/>
    </source>
</evidence>
<keyword evidence="14" id="KW-1185">Reference proteome</keyword>
<dbReference type="AlphaFoldDB" id="A0AAV3U670"/>
<evidence type="ECO:0000256" key="3">
    <source>
        <dbReference type="ARBA" id="ARBA00016337"/>
    </source>
</evidence>
<dbReference type="PANTHER" id="PTHR30040">
    <property type="entry name" value="THIAMINE BIOSYNTHESIS LIPOPROTEIN APBE"/>
    <property type="match status" value="1"/>
</dbReference>
<keyword evidence="5 11" id="KW-0808">Transferase</keyword>
<evidence type="ECO:0000256" key="6">
    <source>
        <dbReference type="ARBA" id="ARBA00022723"/>
    </source>
</evidence>
<dbReference type="InterPro" id="IPR024932">
    <property type="entry name" value="ApbE"/>
</dbReference>
<gene>
    <name evidence="13" type="ORF">GCM10025791_33510</name>
</gene>
<dbReference type="Gene3D" id="3.10.520.10">
    <property type="entry name" value="ApbE-like domains"/>
    <property type="match status" value="1"/>
</dbReference>
<comment type="caution">
    <text evidence="13">The sequence shown here is derived from an EMBL/GenBank/DDBJ whole genome shotgun (WGS) entry which is preliminary data.</text>
</comment>
<dbReference type="Proteomes" id="UP001409585">
    <property type="component" value="Unassembled WGS sequence"/>
</dbReference>
<feature type="binding site" evidence="12">
    <location>
        <position position="305"/>
    </location>
    <ligand>
        <name>Mg(2+)</name>
        <dbReference type="ChEBI" id="CHEBI:18420"/>
    </ligand>
</feature>
<name>A0AAV3U670_9ALTE</name>
<proteinExistence type="inferred from homology"/>
<dbReference type="Pfam" id="PF02424">
    <property type="entry name" value="ApbE"/>
    <property type="match status" value="1"/>
</dbReference>
<dbReference type="PIRSF" id="PIRSF006268">
    <property type="entry name" value="ApbE"/>
    <property type="match status" value="1"/>
</dbReference>
<keyword evidence="7 11" id="KW-0274">FAD</keyword>
<organism evidence="13 14">
    <name type="scientific">Halioxenophilus aromaticivorans</name>
    <dbReference type="NCBI Taxonomy" id="1306992"/>
    <lineage>
        <taxon>Bacteria</taxon>
        <taxon>Pseudomonadati</taxon>
        <taxon>Pseudomonadota</taxon>
        <taxon>Gammaproteobacteria</taxon>
        <taxon>Alteromonadales</taxon>
        <taxon>Alteromonadaceae</taxon>
        <taxon>Halioxenophilus</taxon>
    </lineage>
</organism>
<sequence length="345" mass="37803">MAAIGTERRPFIGRFWPGKWKAVWLTLWLLLATSPSHAQWHEQNWSIMGTTVGARIWWPNAKEAEHLLGLVRQEMERINATYSPYLETSELSQINRLAAQQPQTLSAEFAELIDKALWVNTISQGAFDITYASVGHLYDYRTGSAPNNQTLKQNLSAVGKLQWQPKTQQLSFNHANVKIDLGGLAKGFAVEKAVALLHQHGVQHGSVNAGGDTRLLGDNLGKPWLIGIKNPRPQSADEQWQSVIKLPLTNEAISTSGDYERYFIDSHSGQRIHHILNPKTGKSSKGIISATVIGPSGSNTDPLSTAVFVMGVDAGLAMINQVPGYEAIVITSEGQVHYSAGLTPP</sequence>
<evidence type="ECO:0000256" key="8">
    <source>
        <dbReference type="ARBA" id="ARBA00022842"/>
    </source>
</evidence>
<dbReference type="GO" id="GO:0046872">
    <property type="term" value="F:metal ion binding"/>
    <property type="evidence" value="ECO:0007669"/>
    <property type="project" value="UniProtKB-UniRule"/>
</dbReference>
<dbReference type="RefSeq" id="WP_345424962.1">
    <property type="nucleotide sequence ID" value="NZ_AP031496.1"/>
</dbReference>
<keyword evidence="8 11" id="KW-0460">Magnesium</keyword>
<comment type="cofactor">
    <cofactor evidence="12">
        <name>Mg(2+)</name>
        <dbReference type="ChEBI" id="CHEBI:18420"/>
    </cofactor>
    <cofactor evidence="12">
        <name>Mn(2+)</name>
        <dbReference type="ChEBI" id="CHEBI:29035"/>
    </cofactor>
    <text evidence="12">Magnesium. Can also use manganese.</text>
</comment>
<dbReference type="InterPro" id="IPR003374">
    <property type="entry name" value="ApbE-like_sf"/>
</dbReference>
<dbReference type="EC" id="2.7.1.180" evidence="2 11"/>
<dbReference type="GO" id="GO:0016740">
    <property type="term" value="F:transferase activity"/>
    <property type="evidence" value="ECO:0007669"/>
    <property type="project" value="UniProtKB-UniRule"/>
</dbReference>
<evidence type="ECO:0000313" key="14">
    <source>
        <dbReference type="Proteomes" id="UP001409585"/>
    </source>
</evidence>
<evidence type="ECO:0000256" key="7">
    <source>
        <dbReference type="ARBA" id="ARBA00022827"/>
    </source>
</evidence>
<comment type="catalytic activity">
    <reaction evidence="10 11">
        <text>L-threonyl-[protein] + FAD = FMN-L-threonyl-[protein] + AMP + H(+)</text>
        <dbReference type="Rhea" id="RHEA:36847"/>
        <dbReference type="Rhea" id="RHEA-COMP:11060"/>
        <dbReference type="Rhea" id="RHEA-COMP:11061"/>
        <dbReference type="ChEBI" id="CHEBI:15378"/>
        <dbReference type="ChEBI" id="CHEBI:30013"/>
        <dbReference type="ChEBI" id="CHEBI:57692"/>
        <dbReference type="ChEBI" id="CHEBI:74257"/>
        <dbReference type="ChEBI" id="CHEBI:456215"/>
        <dbReference type="EC" id="2.7.1.180"/>
    </reaction>
</comment>
<evidence type="ECO:0000256" key="9">
    <source>
        <dbReference type="ARBA" id="ARBA00031306"/>
    </source>
</evidence>
<evidence type="ECO:0000256" key="11">
    <source>
        <dbReference type="PIRNR" id="PIRNR006268"/>
    </source>
</evidence>
<evidence type="ECO:0000256" key="4">
    <source>
        <dbReference type="ARBA" id="ARBA00022630"/>
    </source>
</evidence>
<dbReference type="SUPFAM" id="SSF143631">
    <property type="entry name" value="ApbE-like"/>
    <property type="match status" value="1"/>
</dbReference>
<feature type="binding site" evidence="12">
    <location>
        <position position="301"/>
    </location>
    <ligand>
        <name>Mg(2+)</name>
        <dbReference type="ChEBI" id="CHEBI:18420"/>
    </ligand>
</feature>
<keyword evidence="4 11" id="KW-0285">Flavoprotein</keyword>
<evidence type="ECO:0000256" key="12">
    <source>
        <dbReference type="PIRSR" id="PIRSR006268-2"/>
    </source>
</evidence>
<keyword evidence="6 11" id="KW-0479">Metal-binding</keyword>
<accession>A0AAV3U670</accession>
<evidence type="ECO:0000256" key="10">
    <source>
        <dbReference type="ARBA" id="ARBA00048540"/>
    </source>
</evidence>
<comment type="similarity">
    <text evidence="1 11">Belongs to the ApbE family.</text>
</comment>
<evidence type="ECO:0000256" key="1">
    <source>
        <dbReference type="ARBA" id="ARBA00008282"/>
    </source>
</evidence>
<dbReference type="EMBL" id="BAABLX010000028">
    <property type="protein sequence ID" value="GAA4950486.1"/>
    <property type="molecule type" value="Genomic_DNA"/>
</dbReference>